<reference evidence="3" key="1">
    <citation type="submission" date="2020-03" db="EMBL/GenBank/DDBJ databases">
        <title>The deep terrestrial virosphere.</title>
        <authorList>
            <person name="Holmfeldt K."/>
            <person name="Nilsson E."/>
            <person name="Simone D."/>
            <person name="Lopez-Fernandez M."/>
            <person name="Wu X."/>
            <person name="de Brujin I."/>
            <person name="Lundin D."/>
            <person name="Andersson A."/>
            <person name="Bertilsson S."/>
            <person name="Dopson M."/>
        </authorList>
    </citation>
    <scope>NUCLEOTIDE SEQUENCE</scope>
    <source>
        <strain evidence="3">TM448A00161</strain>
        <strain evidence="4">TM448B00459</strain>
    </source>
</reference>
<keyword evidence="1" id="KW-1188">Viral release from host cell</keyword>
<dbReference type="InterPro" id="IPR038713">
    <property type="entry name" value="Terminase_Gp1_N_sf"/>
</dbReference>
<dbReference type="GO" id="GO:0051276">
    <property type="term" value="P:chromosome organization"/>
    <property type="evidence" value="ECO:0007669"/>
    <property type="project" value="InterPro"/>
</dbReference>
<evidence type="ECO:0000313" key="3">
    <source>
        <dbReference type="EMBL" id="QJA44894.1"/>
    </source>
</evidence>
<protein>
    <submittedName>
        <fullName evidence="3">Putative terminase</fullName>
    </submittedName>
</protein>
<proteinExistence type="predicted"/>
<dbReference type="AlphaFoldDB" id="A0A6H1ZBG1"/>
<sequence length="200" mass="22052">MAKMTPKQRRFVEEYMVDLNATQAAIRAGYSKKTAEQQGPRLLGNVGVQNAIQVAIQERSERVQVDQDEVIREFLRVGLSDMRNVMVWGPDGMTLLPSDQLSDDVAAAVSEVSQTTTKDGGTIRLKLHSKMDALDKLARHLGLYAPDKVAMTDSEGRDIGRDPKEEFRLRLTQIVERTIAGREVLSDLRGAGGNDGGRDG</sequence>
<dbReference type="PANTHER" id="PTHR41328">
    <property type="entry name" value="TERMINASE SMALL SUBUNIT-RELATED"/>
    <property type="match status" value="1"/>
</dbReference>
<dbReference type="InterPro" id="IPR052404">
    <property type="entry name" value="SPP1-like_terminase"/>
</dbReference>
<dbReference type="EMBL" id="MT144623">
    <property type="protein sequence ID" value="QJH95577.1"/>
    <property type="molecule type" value="Genomic_DNA"/>
</dbReference>
<accession>A0A6H1ZBG1</accession>
<organism evidence="3">
    <name type="scientific">viral metagenome</name>
    <dbReference type="NCBI Taxonomy" id="1070528"/>
    <lineage>
        <taxon>unclassified sequences</taxon>
        <taxon>metagenomes</taxon>
        <taxon>organismal metagenomes</taxon>
    </lineage>
</organism>
<dbReference type="Pfam" id="PF03592">
    <property type="entry name" value="Terminase_2"/>
    <property type="match status" value="1"/>
</dbReference>
<keyword evidence="2" id="KW-0231">Viral genome packaging</keyword>
<name>A0A6H1ZBG1_9ZZZZ</name>
<dbReference type="InterPro" id="IPR005335">
    <property type="entry name" value="Terminase_ssu"/>
</dbReference>
<dbReference type="EMBL" id="MT143982">
    <property type="protein sequence ID" value="QJA44894.1"/>
    <property type="molecule type" value="Genomic_DNA"/>
</dbReference>
<dbReference type="PANTHER" id="PTHR41328:SF2">
    <property type="entry name" value="TERMINASE SMALL SUBUNIT"/>
    <property type="match status" value="1"/>
</dbReference>
<gene>
    <name evidence="3" type="ORF">TM448A00161_0041</name>
    <name evidence="4" type="ORF">TM448B00459_0032</name>
</gene>
<dbReference type="Gene3D" id="1.10.10.1400">
    <property type="entry name" value="Terminase, small subunit, N-terminal DNA-binding domain, HTH motif"/>
    <property type="match status" value="1"/>
</dbReference>
<evidence type="ECO:0000256" key="2">
    <source>
        <dbReference type="ARBA" id="ARBA00023219"/>
    </source>
</evidence>
<evidence type="ECO:0000256" key="1">
    <source>
        <dbReference type="ARBA" id="ARBA00022612"/>
    </source>
</evidence>
<evidence type="ECO:0000313" key="4">
    <source>
        <dbReference type="EMBL" id="QJH95577.1"/>
    </source>
</evidence>